<dbReference type="CDD" id="cd20694">
    <property type="entry name" value="CdiI_Ct-like"/>
    <property type="match status" value="1"/>
</dbReference>
<evidence type="ECO:0008006" key="3">
    <source>
        <dbReference type="Google" id="ProtNLM"/>
    </source>
</evidence>
<dbReference type="AlphaFoldDB" id="A0A6M1L7P5"/>
<organism evidence="1 2">
    <name type="scientific">Verrucosispora sioxanthis</name>
    <dbReference type="NCBI Taxonomy" id="2499994"/>
    <lineage>
        <taxon>Bacteria</taxon>
        <taxon>Bacillati</taxon>
        <taxon>Actinomycetota</taxon>
        <taxon>Actinomycetes</taxon>
        <taxon>Micromonosporales</taxon>
        <taxon>Micromonosporaceae</taxon>
        <taxon>Micromonospora</taxon>
    </lineage>
</organism>
<gene>
    <name evidence="1" type="ORF">ENC19_17050</name>
</gene>
<dbReference type="Proteomes" id="UP000478148">
    <property type="component" value="Unassembled WGS sequence"/>
</dbReference>
<accession>A0A6M1L7P5</accession>
<dbReference type="InterPro" id="IPR049796">
    <property type="entry name" value="CdiI_Ct-like"/>
</dbReference>
<sequence length="102" mass="11804">MVGTALYGDGDWKELQELHLQLLKHDDRQVSALAATCLGHLARVYCQLDERRVVAALHRARSVPHISGTAANALEDIEVFLHPRRARWRGRVWKAIRRWTWI</sequence>
<evidence type="ECO:0000313" key="1">
    <source>
        <dbReference type="EMBL" id="NGM14257.1"/>
    </source>
</evidence>
<comment type="caution">
    <text evidence="1">The sequence shown here is derived from an EMBL/GenBank/DDBJ whole genome shotgun (WGS) entry which is preliminary data.</text>
</comment>
<evidence type="ECO:0000313" key="2">
    <source>
        <dbReference type="Proteomes" id="UP000478148"/>
    </source>
</evidence>
<proteinExistence type="predicted"/>
<reference evidence="1 2" key="1">
    <citation type="submission" date="2020-02" db="EMBL/GenBank/DDBJ databases">
        <title>Draft Genome Sequence of Verrucosispora sp. Strain CWR15, Isolated from Gulf of Mexico Sponge.</title>
        <authorList>
            <person name="Kennedy S.J."/>
            <person name="Cella E."/>
            <person name="Azarian T."/>
            <person name="Baker B.J."/>
            <person name="Shaw L.N."/>
        </authorList>
    </citation>
    <scope>NUCLEOTIDE SEQUENCE [LARGE SCALE GENOMIC DNA]</scope>
    <source>
        <strain evidence="1 2">CWR15</strain>
    </source>
</reference>
<dbReference type="EMBL" id="SAIY01000005">
    <property type="protein sequence ID" value="NGM14257.1"/>
    <property type="molecule type" value="Genomic_DNA"/>
</dbReference>
<keyword evidence="2" id="KW-1185">Reference proteome</keyword>
<protein>
    <recommendedName>
        <fullName evidence="3">HEAT repeat domain-containing protein</fullName>
    </recommendedName>
</protein>
<name>A0A6M1L7P5_9ACTN</name>